<sequence>MATPVPPPPPASAGGRDSSSKYFDTKRGEVTDLKALLRNQAVERDPRRKREVIKKVIAYMTLGIDVSSLFGEVVMASATTDLVLKKMCYLFLSTYAASNEELATLCINTMTRDCQDSDPLVRGLALRSLSSLGLVTVTEYLLPVLLKGLRDPAAYVRRNSVLAVLKLHNLDKAIVTENGLDDIVTKMLQDPDPQVSASSLMVVAEINIEQGGIQLDRALVIHLLNRIRDYNEWGQSFILHLLAKYRPESEEETFQIMNVLDSCLRVASSAVVLATTKIFLFYADSLRHIKDQIYMRLKQPTLTLMANPSPELRYSVLKHVEIMVTRCPGVFDSEFKLFYIHYNEPSPLKFTKLRILPELANETNIHELVHELTEYVQDVDPEISKRAIIAFGRIAVNIPAGADGIINQLLEFISNIDLDTVRTEAVNVIKDLLRKYPDRSADVLPALPRCLRVIENPTGKAAVIFLLGEFGADMRQTPYLLEGLIASYDDEVSVQVKAALLTAVCKVFFRRPPEVHAMLKRLLTTMLNDTSDTNLHDRALLYYRLLRHDVQEARRCITCAKSPVVEFAEERLSGLKQQLFEEFNTLSILYDKPAEQFVDEKHLETTSIPQLSFAAAAAANAAAAQAAQQNHAQSYDDTAQAYHGNDDDLLGVGGHASPSRQPWSLQANVTLDQETFQTKWEAADTAATLDLPLSSCPPADQVESLAAENRIYCMASGDLGHALKFFFFGRDSNDVLHLAEVQLEKASCQLTATVKSEDPTDAQTFADSFMASLGALL</sequence>
<comment type="caution">
    <text evidence="8">The sequence shown here is derived from an EMBL/GenBank/DDBJ whole genome shotgun (WGS) entry which is preliminary data.</text>
</comment>
<evidence type="ECO:0000256" key="5">
    <source>
        <dbReference type="ARBA" id="ARBA00023136"/>
    </source>
</evidence>
<accession>A0A2R5GQG3</accession>
<dbReference type="SMART" id="SM01020">
    <property type="entry name" value="B2-adapt-app_C"/>
    <property type="match status" value="1"/>
</dbReference>
<reference evidence="8 9" key="1">
    <citation type="submission" date="2017-12" db="EMBL/GenBank/DDBJ databases">
        <title>Sequencing, de novo assembly and annotation of complete genome of a new Thraustochytrid species, strain FCC1311.</title>
        <authorList>
            <person name="Sedici K."/>
            <person name="Godart F."/>
            <person name="Aiese Cigliano R."/>
            <person name="Sanseverino W."/>
            <person name="Barakat M."/>
            <person name="Ortet P."/>
            <person name="Marechal E."/>
            <person name="Cagnac O."/>
            <person name="Amato A."/>
        </authorList>
    </citation>
    <scope>NUCLEOTIDE SEQUENCE [LARGE SCALE GENOMIC DNA]</scope>
</reference>
<dbReference type="Pfam" id="PF09066">
    <property type="entry name" value="B2-adapt-app_C"/>
    <property type="match status" value="1"/>
</dbReference>
<dbReference type="SUPFAM" id="SSF48371">
    <property type="entry name" value="ARM repeat"/>
    <property type="match status" value="1"/>
</dbReference>
<feature type="domain" description="Beta-adaptin appendage C-terminal subdomain" evidence="7">
    <location>
        <begin position="665"/>
        <end position="774"/>
    </location>
</feature>
<evidence type="ECO:0000259" key="7">
    <source>
        <dbReference type="SMART" id="SM01020"/>
    </source>
</evidence>
<dbReference type="OrthoDB" id="10254310at2759"/>
<dbReference type="GO" id="GO:0012505">
    <property type="term" value="C:endomembrane system"/>
    <property type="evidence" value="ECO:0007669"/>
    <property type="project" value="UniProtKB-SubCell"/>
</dbReference>
<dbReference type="InterPro" id="IPR011989">
    <property type="entry name" value="ARM-like"/>
</dbReference>
<evidence type="ECO:0000256" key="3">
    <source>
        <dbReference type="ARBA" id="ARBA00022448"/>
    </source>
</evidence>
<keyword evidence="4" id="KW-0653">Protein transport</keyword>
<dbReference type="FunCoup" id="A0A2R5GQG3">
    <property type="interactions" value="172"/>
</dbReference>
<dbReference type="EMBL" id="BEYU01000142">
    <property type="protein sequence ID" value="GBG33090.1"/>
    <property type="molecule type" value="Genomic_DNA"/>
</dbReference>
<evidence type="ECO:0000256" key="6">
    <source>
        <dbReference type="SAM" id="MobiDB-lite"/>
    </source>
</evidence>
<dbReference type="InterPro" id="IPR026739">
    <property type="entry name" value="AP_beta"/>
</dbReference>
<dbReference type="Proteomes" id="UP000241890">
    <property type="component" value="Unassembled WGS sequence"/>
</dbReference>
<dbReference type="PANTHER" id="PTHR11134">
    <property type="entry name" value="ADAPTOR COMPLEX SUBUNIT BETA FAMILY MEMBER"/>
    <property type="match status" value="1"/>
</dbReference>
<dbReference type="Gene3D" id="1.25.10.10">
    <property type="entry name" value="Leucine-rich Repeat Variant"/>
    <property type="match status" value="1"/>
</dbReference>
<proteinExistence type="inferred from homology"/>
<evidence type="ECO:0000313" key="8">
    <source>
        <dbReference type="EMBL" id="GBG33090.1"/>
    </source>
</evidence>
<dbReference type="GO" id="GO:0030131">
    <property type="term" value="C:clathrin adaptor complex"/>
    <property type="evidence" value="ECO:0007669"/>
    <property type="project" value="InterPro"/>
</dbReference>
<keyword evidence="9" id="KW-1185">Reference proteome</keyword>
<dbReference type="InterPro" id="IPR016024">
    <property type="entry name" value="ARM-type_fold"/>
</dbReference>
<gene>
    <name evidence="8" type="ORF">FCC1311_093142</name>
</gene>
<dbReference type="Gene3D" id="3.30.310.10">
    <property type="entry name" value="TATA-Binding Protein"/>
    <property type="match status" value="1"/>
</dbReference>
<dbReference type="AlphaFoldDB" id="A0A2R5GQG3"/>
<feature type="region of interest" description="Disordered" evidence="6">
    <location>
        <begin position="1"/>
        <end position="25"/>
    </location>
</feature>
<comment type="similarity">
    <text evidence="2">Belongs to the adaptor complexes large subunit family.</text>
</comment>
<evidence type="ECO:0000256" key="4">
    <source>
        <dbReference type="ARBA" id="ARBA00022927"/>
    </source>
</evidence>
<organism evidence="8 9">
    <name type="scientific">Hondaea fermentalgiana</name>
    <dbReference type="NCBI Taxonomy" id="2315210"/>
    <lineage>
        <taxon>Eukaryota</taxon>
        <taxon>Sar</taxon>
        <taxon>Stramenopiles</taxon>
        <taxon>Bigyra</taxon>
        <taxon>Labyrinthulomycetes</taxon>
        <taxon>Thraustochytrida</taxon>
        <taxon>Thraustochytriidae</taxon>
        <taxon>Hondaea</taxon>
    </lineage>
</organism>
<keyword evidence="3" id="KW-0813">Transport</keyword>
<dbReference type="GO" id="GO:0016192">
    <property type="term" value="P:vesicle-mediated transport"/>
    <property type="evidence" value="ECO:0007669"/>
    <property type="project" value="InterPro"/>
</dbReference>
<comment type="subcellular location">
    <subcellularLocation>
        <location evidence="1">Endomembrane system</location>
    </subcellularLocation>
</comment>
<keyword evidence="5" id="KW-0472">Membrane</keyword>
<evidence type="ECO:0000313" key="9">
    <source>
        <dbReference type="Proteomes" id="UP000241890"/>
    </source>
</evidence>
<evidence type="ECO:0000256" key="2">
    <source>
        <dbReference type="ARBA" id="ARBA00006613"/>
    </source>
</evidence>
<evidence type="ECO:0000256" key="1">
    <source>
        <dbReference type="ARBA" id="ARBA00004308"/>
    </source>
</evidence>
<dbReference type="InterPro" id="IPR015151">
    <property type="entry name" value="B-adaptin_app_sub_C"/>
</dbReference>
<protein>
    <submittedName>
        <fullName evidence="8">AP-1 complex subunit beta-1</fullName>
    </submittedName>
</protein>
<dbReference type="InParanoid" id="A0A2R5GQG3"/>
<dbReference type="FunFam" id="1.25.10.10:FF:000113">
    <property type="entry name" value="Beta-adaptin-like protein A"/>
    <property type="match status" value="1"/>
</dbReference>
<dbReference type="Pfam" id="PF01602">
    <property type="entry name" value="Adaptin_N"/>
    <property type="match status" value="1"/>
</dbReference>
<dbReference type="InterPro" id="IPR002553">
    <property type="entry name" value="Clathrin/coatomer_adapt-like_N"/>
</dbReference>
<feature type="compositionally biased region" description="Pro residues" evidence="6">
    <location>
        <begin position="1"/>
        <end position="11"/>
    </location>
</feature>
<name>A0A2R5GQG3_9STRA</name>
<dbReference type="InterPro" id="IPR012295">
    <property type="entry name" value="TBP_dom_sf"/>
</dbReference>
<dbReference type="GO" id="GO:0006886">
    <property type="term" value="P:intracellular protein transport"/>
    <property type="evidence" value="ECO:0007669"/>
    <property type="project" value="InterPro"/>
</dbReference>